<comment type="caution">
    <text evidence="1">The sequence shown here is derived from an EMBL/GenBank/DDBJ whole genome shotgun (WGS) entry which is preliminary data.</text>
</comment>
<organism evidence="1 2">
    <name type="scientific">Nelumbo nucifera</name>
    <name type="common">Sacred lotus</name>
    <dbReference type="NCBI Taxonomy" id="4432"/>
    <lineage>
        <taxon>Eukaryota</taxon>
        <taxon>Viridiplantae</taxon>
        <taxon>Streptophyta</taxon>
        <taxon>Embryophyta</taxon>
        <taxon>Tracheophyta</taxon>
        <taxon>Spermatophyta</taxon>
        <taxon>Magnoliopsida</taxon>
        <taxon>Proteales</taxon>
        <taxon>Nelumbonaceae</taxon>
        <taxon>Nelumbo</taxon>
    </lineage>
</organism>
<dbReference type="EMBL" id="DUZY01000001">
    <property type="protein sequence ID" value="DAD24543.1"/>
    <property type="molecule type" value="Genomic_DNA"/>
</dbReference>
<accession>A0A822XXV0</accession>
<keyword evidence="2" id="KW-1185">Reference proteome</keyword>
<protein>
    <submittedName>
        <fullName evidence="1">Uncharacterized protein</fullName>
    </submittedName>
</protein>
<gene>
    <name evidence="1" type="ORF">HUJ06_026007</name>
</gene>
<dbReference type="AlphaFoldDB" id="A0A822XXV0"/>
<reference evidence="1 2" key="1">
    <citation type="journal article" date="2020" name="Mol. Biol. Evol.">
        <title>Distinct Expression and Methylation Patterns for Genes with Different Fates following a Single Whole-Genome Duplication in Flowering Plants.</title>
        <authorList>
            <person name="Shi T."/>
            <person name="Rahmani R.S."/>
            <person name="Gugger P.F."/>
            <person name="Wang M."/>
            <person name="Li H."/>
            <person name="Zhang Y."/>
            <person name="Li Z."/>
            <person name="Wang Q."/>
            <person name="Van de Peer Y."/>
            <person name="Marchal K."/>
            <person name="Chen J."/>
        </authorList>
    </citation>
    <scope>NUCLEOTIDE SEQUENCE [LARGE SCALE GENOMIC DNA]</scope>
    <source>
        <tissue evidence="1">Leaf</tissue>
    </source>
</reference>
<name>A0A822XXV0_NELNU</name>
<proteinExistence type="predicted"/>
<dbReference type="Proteomes" id="UP000607653">
    <property type="component" value="Unassembled WGS sequence"/>
</dbReference>
<sequence>MMSLQMESCFPPSNRTLFSPSFALSFIFQMLMKMEQQLELTLVTDVDLLYERGMCCTRACITV</sequence>
<evidence type="ECO:0000313" key="2">
    <source>
        <dbReference type="Proteomes" id="UP000607653"/>
    </source>
</evidence>
<evidence type="ECO:0000313" key="1">
    <source>
        <dbReference type="EMBL" id="DAD24543.1"/>
    </source>
</evidence>